<proteinExistence type="predicted"/>
<gene>
    <name evidence="3" type="ORF">OFY17_10270</name>
</gene>
<dbReference type="PANTHER" id="PTHR13947:SF37">
    <property type="entry name" value="LD18367P"/>
    <property type="match status" value="1"/>
</dbReference>
<dbReference type="Proteomes" id="UP001209713">
    <property type="component" value="Unassembled WGS sequence"/>
</dbReference>
<dbReference type="CDD" id="cd04301">
    <property type="entry name" value="NAT_SF"/>
    <property type="match status" value="1"/>
</dbReference>
<reference evidence="3 4" key="1">
    <citation type="submission" date="2022-10" db="EMBL/GenBank/DDBJ databases">
        <title>Marinomonas transparenta sp. nov. and Marinomonas sargassi sp. nov., isolated from marine alga (Sargassum natans (L.) Gaillon).</title>
        <authorList>
            <person name="Wang Y."/>
        </authorList>
    </citation>
    <scope>NUCLEOTIDE SEQUENCE [LARGE SCALE GENOMIC DNA]</scope>
    <source>
        <strain evidence="3 4">C2222</strain>
    </source>
</reference>
<evidence type="ECO:0000313" key="3">
    <source>
        <dbReference type="EMBL" id="MCV2403264.1"/>
    </source>
</evidence>
<evidence type="ECO:0000313" key="4">
    <source>
        <dbReference type="Proteomes" id="UP001209713"/>
    </source>
</evidence>
<dbReference type="EMBL" id="JAOVZB010000004">
    <property type="protein sequence ID" value="MCV2403264.1"/>
    <property type="molecule type" value="Genomic_DNA"/>
</dbReference>
<name>A0ABT2YTN9_9GAMM</name>
<dbReference type="InterPro" id="IPR016181">
    <property type="entry name" value="Acyl_CoA_acyltransferase"/>
</dbReference>
<sequence>MTIIPYTVNFKSQFIQFFQTAMEEMGFEYIPETKDSDVVSVEAIYQTNGGCFMIACDEGQVVGSIGVKRFSENTAELKRFYVLKHYQGNGFGFQLLDKAVKEARTSGFHSIRLGTTHESNKAINMFQTYGFYQIARYNQDPYAEVFMELDLRESGS</sequence>
<keyword evidence="4" id="KW-1185">Reference proteome</keyword>
<evidence type="ECO:0000256" key="1">
    <source>
        <dbReference type="ARBA" id="ARBA00022679"/>
    </source>
</evidence>
<organism evidence="3 4">
    <name type="scientific">Marinomonas sargassi</name>
    <dbReference type="NCBI Taxonomy" id="2984494"/>
    <lineage>
        <taxon>Bacteria</taxon>
        <taxon>Pseudomonadati</taxon>
        <taxon>Pseudomonadota</taxon>
        <taxon>Gammaproteobacteria</taxon>
        <taxon>Oceanospirillales</taxon>
        <taxon>Oceanospirillaceae</taxon>
        <taxon>Marinomonas</taxon>
    </lineage>
</organism>
<keyword evidence="1" id="KW-0808">Transferase</keyword>
<dbReference type="Gene3D" id="3.40.630.30">
    <property type="match status" value="1"/>
</dbReference>
<protein>
    <submittedName>
        <fullName evidence="3">GNAT family N-acetyltransferase</fullName>
    </submittedName>
</protein>
<accession>A0ABT2YTN9</accession>
<dbReference type="PROSITE" id="PS51186">
    <property type="entry name" value="GNAT"/>
    <property type="match status" value="1"/>
</dbReference>
<feature type="domain" description="N-acetyltransferase" evidence="2">
    <location>
        <begin position="1"/>
        <end position="152"/>
    </location>
</feature>
<dbReference type="InterPro" id="IPR050769">
    <property type="entry name" value="NAT_camello-type"/>
</dbReference>
<evidence type="ECO:0000259" key="2">
    <source>
        <dbReference type="PROSITE" id="PS51186"/>
    </source>
</evidence>
<dbReference type="InterPro" id="IPR000182">
    <property type="entry name" value="GNAT_dom"/>
</dbReference>
<dbReference type="PANTHER" id="PTHR13947">
    <property type="entry name" value="GNAT FAMILY N-ACETYLTRANSFERASE"/>
    <property type="match status" value="1"/>
</dbReference>
<dbReference type="Pfam" id="PF00583">
    <property type="entry name" value="Acetyltransf_1"/>
    <property type="match status" value="1"/>
</dbReference>
<dbReference type="RefSeq" id="WP_263530642.1">
    <property type="nucleotide sequence ID" value="NZ_JAOVZB010000004.1"/>
</dbReference>
<comment type="caution">
    <text evidence="3">The sequence shown here is derived from an EMBL/GenBank/DDBJ whole genome shotgun (WGS) entry which is preliminary data.</text>
</comment>
<dbReference type="SUPFAM" id="SSF55729">
    <property type="entry name" value="Acyl-CoA N-acyltransferases (Nat)"/>
    <property type="match status" value="1"/>
</dbReference>